<reference evidence="1" key="2">
    <citation type="submission" date="2020-09" db="EMBL/GenBank/DDBJ databases">
        <authorList>
            <person name="Sun Q."/>
            <person name="Ohkuma M."/>
        </authorList>
    </citation>
    <scope>NUCLEOTIDE SEQUENCE</scope>
    <source>
        <strain evidence="1">JCM 3276</strain>
    </source>
</reference>
<sequence length="307" mass="33044">MDHAWDDTALDAAIAELEEHRISPARTILAEARTQPETRSLRVEVLAGRLVGLGGQVLSLAMDSVDPELSLLAGAVAIAEAQVIADGATDSNAARVAHAYLRRALGPLNQAAELVDTDPVPHDLLQTVTSATNRAECDKAWERAVKRGPTLFSAHRARVEILDPVKALAFARATARSAGSGDPRIALVVLAHFRVHAGLEAAFRASGKAADRRAMWDYFGGAVRDEVAALSQRFLAAARPHPRTVEAHNLFAAAFTRMYEYSLAEPHLAAVAGRPSGWAWSFVGGAKAYDRAVRRHVRNVPADRPRP</sequence>
<keyword evidence="2" id="KW-1185">Reference proteome</keyword>
<dbReference type="RefSeq" id="WP_189212246.1">
    <property type="nucleotide sequence ID" value="NZ_BMRB01000003.1"/>
</dbReference>
<proteinExistence type="predicted"/>
<accession>A0A918GLC1</accession>
<comment type="caution">
    <text evidence="1">The sequence shown here is derived from an EMBL/GenBank/DDBJ whole genome shotgun (WGS) entry which is preliminary data.</text>
</comment>
<gene>
    <name evidence="1" type="ORF">GCM10010171_42230</name>
</gene>
<evidence type="ECO:0000313" key="2">
    <source>
        <dbReference type="Proteomes" id="UP000660680"/>
    </source>
</evidence>
<dbReference type="EMBL" id="BMRB01000003">
    <property type="protein sequence ID" value="GGS42758.1"/>
    <property type="molecule type" value="Genomic_DNA"/>
</dbReference>
<name>A0A918GLC1_9PSEU</name>
<reference evidence="1" key="1">
    <citation type="journal article" date="2014" name="Int. J. Syst. Evol. Microbiol.">
        <title>Complete genome sequence of Corynebacterium casei LMG S-19264T (=DSM 44701T), isolated from a smear-ripened cheese.</title>
        <authorList>
            <consortium name="US DOE Joint Genome Institute (JGI-PGF)"/>
            <person name="Walter F."/>
            <person name="Albersmeier A."/>
            <person name="Kalinowski J."/>
            <person name="Ruckert C."/>
        </authorList>
    </citation>
    <scope>NUCLEOTIDE SEQUENCE</scope>
    <source>
        <strain evidence="1">JCM 3276</strain>
    </source>
</reference>
<dbReference type="AlphaFoldDB" id="A0A918GLC1"/>
<dbReference type="Proteomes" id="UP000660680">
    <property type="component" value="Unassembled WGS sequence"/>
</dbReference>
<organism evidence="1 2">
    <name type="scientific">Actinokineospora fastidiosa</name>
    <dbReference type="NCBI Taxonomy" id="1816"/>
    <lineage>
        <taxon>Bacteria</taxon>
        <taxon>Bacillati</taxon>
        <taxon>Actinomycetota</taxon>
        <taxon>Actinomycetes</taxon>
        <taxon>Pseudonocardiales</taxon>
        <taxon>Pseudonocardiaceae</taxon>
        <taxon>Actinokineospora</taxon>
    </lineage>
</organism>
<protein>
    <submittedName>
        <fullName evidence="1">Uncharacterized protein</fullName>
    </submittedName>
</protein>
<evidence type="ECO:0000313" key="1">
    <source>
        <dbReference type="EMBL" id="GGS42758.1"/>
    </source>
</evidence>